<dbReference type="STRING" id="1150368.SAMN02927921_02591"/>
<dbReference type="Pfam" id="PF11138">
    <property type="entry name" value="DUF2911"/>
    <property type="match status" value="1"/>
</dbReference>
<organism evidence="2 3">
    <name type="scientific">Sinomicrobium oceani</name>
    <dbReference type="NCBI Taxonomy" id="1150368"/>
    <lineage>
        <taxon>Bacteria</taxon>
        <taxon>Pseudomonadati</taxon>
        <taxon>Bacteroidota</taxon>
        <taxon>Flavobacteriia</taxon>
        <taxon>Flavobacteriales</taxon>
        <taxon>Flavobacteriaceae</taxon>
        <taxon>Sinomicrobium</taxon>
    </lineage>
</organism>
<feature type="signal peptide" evidence="1">
    <location>
        <begin position="1"/>
        <end position="20"/>
    </location>
</feature>
<keyword evidence="3" id="KW-1185">Reference proteome</keyword>
<evidence type="ECO:0000313" key="3">
    <source>
        <dbReference type="Proteomes" id="UP000182248"/>
    </source>
</evidence>
<dbReference type="EMBL" id="FPJE01000013">
    <property type="protein sequence ID" value="SFW59535.1"/>
    <property type="molecule type" value="Genomic_DNA"/>
</dbReference>
<keyword evidence="1" id="KW-0732">Signal</keyword>
<evidence type="ECO:0008006" key="4">
    <source>
        <dbReference type="Google" id="ProtNLM"/>
    </source>
</evidence>
<gene>
    <name evidence="2" type="ORF">SAMN02927921_02591</name>
</gene>
<dbReference type="OrthoDB" id="187854at2"/>
<dbReference type="AlphaFoldDB" id="A0A1K1QHY3"/>
<accession>A0A1K1QHY3</accession>
<dbReference type="Proteomes" id="UP000182248">
    <property type="component" value="Unassembled WGS sequence"/>
</dbReference>
<evidence type="ECO:0000256" key="1">
    <source>
        <dbReference type="SAM" id="SignalP"/>
    </source>
</evidence>
<evidence type="ECO:0000313" key="2">
    <source>
        <dbReference type="EMBL" id="SFW59535.1"/>
    </source>
</evidence>
<name>A0A1K1QHY3_9FLAO</name>
<proteinExistence type="predicted"/>
<reference evidence="2 3" key="1">
    <citation type="submission" date="2016-11" db="EMBL/GenBank/DDBJ databases">
        <authorList>
            <person name="Jaros S."/>
            <person name="Januszkiewicz K."/>
            <person name="Wedrychowicz H."/>
        </authorList>
    </citation>
    <scope>NUCLEOTIDE SEQUENCE [LARGE SCALE GENOMIC DNA]</scope>
    <source>
        <strain evidence="2 3">CGMCC 1.12145</strain>
    </source>
</reference>
<protein>
    <recommendedName>
        <fullName evidence="4">DUF2911 domain-containing protein</fullName>
    </recommendedName>
</protein>
<dbReference type="RefSeq" id="WP_072317798.1">
    <property type="nucleotide sequence ID" value="NZ_FPJE01000013.1"/>
</dbReference>
<dbReference type="InterPro" id="IPR021314">
    <property type="entry name" value="DUF2911"/>
</dbReference>
<feature type="chain" id="PRO_5013086069" description="DUF2911 domain-containing protein" evidence="1">
    <location>
        <begin position="21"/>
        <end position="282"/>
    </location>
</feature>
<sequence length="282" mass="31260">MKKHIVLWCGLALASVMATAQVKTPAPSPSSKVEQQVGLTDIKLEYSRPAMRGRTVFGNLVPYGEVWRTGANENTKITFGDDVKIGGKILKKGSYALYTIPGKASWEVIFYSDTDNWGNPQKWDESKVALKTKATPQSMPFDMETFTMMFGDITNNSVELGILWENVYVGIEIEVPTETKAMASIENTLNGPSARDYFAAAVYYLEEGKDINQAKTWVDKALSMQENPPYWMLRQKSLIYYKAGDKAGAVEAAKQSLAGAEKAGNPDYVKLNNDALKEWGAR</sequence>